<feature type="domain" description="DUF4347" evidence="3">
    <location>
        <begin position="64"/>
        <end position="227"/>
    </location>
</feature>
<feature type="domain" description="Bacterial Ig-like" evidence="4">
    <location>
        <begin position="1519"/>
        <end position="1612"/>
    </location>
</feature>
<feature type="compositionally biased region" description="Polar residues" evidence="2">
    <location>
        <begin position="2632"/>
        <end position="2650"/>
    </location>
</feature>
<protein>
    <submittedName>
        <fullName evidence="6">Ig-like domain-containing protein</fullName>
    </submittedName>
</protein>
<dbReference type="InterPro" id="IPR044048">
    <property type="entry name" value="Big_12"/>
</dbReference>
<dbReference type="NCBIfam" id="NF033510">
    <property type="entry name" value="Ca_tandemer"/>
    <property type="match status" value="5"/>
</dbReference>
<gene>
    <name evidence="6" type="ORF">ABVT11_14750</name>
</gene>
<dbReference type="Gene3D" id="2.60.40.1220">
    <property type="match status" value="1"/>
</dbReference>
<dbReference type="RefSeq" id="WP_345928794.1">
    <property type="nucleotide sequence ID" value="NZ_JBDIVF010000007.1"/>
</dbReference>
<evidence type="ECO:0000259" key="5">
    <source>
        <dbReference type="Pfam" id="PF19078"/>
    </source>
</evidence>
<dbReference type="EMBL" id="JBEWLZ010000009">
    <property type="protein sequence ID" value="MET1491096.1"/>
    <property type="molecule type" value="Genomic_DNA"/>
</dbReference>
<evidence type="ECO:0000313" key="6">
    <source>
        <dbReference type="EMBL" id="MET1491096.1"/>
    </source>
</evidence>
<dbReference type="Proteomes" id="UP001548590">
    <property type="component" value="Unassembled WGS sequence"/>
</dbReference>
<dbReference type="Pfam" id="PF19077">
    <property type="entry name" value="Big_13"/>
    <property type="match status" value="2"/>
</dbReference>
<dbReference type="InterPro" id="IPR013783">
    <property type="entry name" value="Ig-like_fold"/>
</dbReference>
<evidence type="ECO:0000256" key="2">
    <source>
        <dbReference type="SAM" id="MobiDB-lite"/>
    </source>
</evidence>
<dbReference type="InterPro" id="IPR025592">
    <property type="entry name" value="DUF4347"/>
</dbReference>
<evidence type="ECO:0000259" key="4">
    <source>
        <dbReference type="Pfam" id="PF19077"/>
    </source>
</evidence>
<feature type="compositionally biased region" description="Polar residues" evidence="2">
    <location>
        <begin position="1426"/>
        <end position="1438"/>
    </location>
</feature>
<feature type="domain" description="Bacterial Ig-like" evidence="4">
    <location>
        <begin position="1822"/>
        <end position="1891"/>
    </location>
</feature>
<feature type="region of interest" description="Disordered" evidence="2">
    <location>
        <begin position="1413"/>
        <end position="1438"/>
    </location>
</feature>
<feature type="region of interest" description="Disordered" evidence="2">
    <location>
        <begin position="2411"/>
        <end position="2431"/>
    </location>
</feature>
<accession>A0ABV2CT68</accession>
<dbReference type="InterPro" id="IPR028059">
    <property type="entry name" value="SWM_rpt"/>
</dbReference>
<keyword evidence="1" id="KW-0732">Signal</keyword>
<organism evidence="6 7">
    <name type="scientific">Uliginosibacterium paludis</name>
    <dbReference type="NCBI Taxonomy" id="1615952"/>
    <lineage>
        <taxon>Bacteria</taxon>
        <taxon>Pseudomonadati</taxon>
        <taxon>Pseudomonadota</taxon>
        <taxon>Betaproteobacteria</taxon>
        <taxon>Rhodocyclales</taxon>
        <taxon>Zoogloeaceae</taxon>
        <taxon>Uliginosibacterium</taxon>
    </lineage>
</organism>
<proteinExistence type="predicted"/>
<feature type="compositionally biased region" description="Polar residues" evidence="2">
    <location>
        <begin position="2415"/>
        <end position="2431"/>
    </location>
</feature>
<evidence type="ECO:0000259" key="3">
    <source>
        <dbReference type="Pfam" id="PF14252"/>
    </source>
</evidence>
<evidence type="ECO:0000256" key="1">
    <source>
        <dbReference type="ARBA" id="ARBA00022729"/>
    </source>
</evidence>
<comment type="caution">
    <text evidence="6">The sequence shown here is derived from an EMBL/GenBank/DDBJ whole genome shotgun (WGS) entry which is preliminary data.</text>
</comment>
<evidence type="ECO:0000313" key="7">
    <source>
        <dbReference type="Proteomes" id="UP001548590"/>
    </source>
</evidence>
<feature type="region of interest" description="Disordered" evidence="2">
    <location>
        <begin position="2956"/>
        <end position="2994"/>
    </location>
</feature>
<dbReference type="InterPro" id="IPR044016">
    <property type="entry name" value="Big_13"/>
</dbReference>
<dbReference type="Pfam" id="PF13753">
    <property type="entry name" value="SWM_repeat"/>
    <property type="match status" value="2"/>
</dbReference>
<dbReference type="Pfam" id="PF19078">
    <property type="entry name" value="Big_12"/>
    <property type="match status" value="2"/>
</dbReference>
<feature type="domain" description="Bacterial Ig-like" evidence="5">
    <location>
        <begin position="1224"/>
        <end position="1300"/>
    </location>
</feature>
<name>A0ABV2CT68_9RHOO</name>
<dbReference type="InterPro" id="IPR014755">
    <property type="entry name" value="Cu-Rt/internalin_Ig-like"/>
</dbReference>
<reference evidence="6 7" key="1">
    <citation type="submission" date="2024-07" db="EMBL/GenBank/DDBJ databases">
        <title>Uliginosibacterium paludis KCTC:42655.</title>
        <authorList>
            <person name="Kim M.K."/>
        </authorList>
    </citation>
    <scope>NUCLEOTIDE SEQUENCE [LARGE SCALE GENOMIC DNA]</scope>
    <source>
        <strain evidence="6 7">KCTC 42655</strain>
    </source>
</reference>
<dbReference type="Pfam" id="PF14252">
    <property type="entry name" value="DUF4347"/>
    <property type="match status" value="1"/>
</dbReference>
<keyword evidence="7" id="KW-1185">Reference proteome</keyword>
<sequence>MNARLRKSTGAGRLRLLKLEQRILFDGALVAEAAQAVTDPAPAGDPHPDAAPAPAAAAPAGHEIAFIDVSLPNAGELANGVRAGVEIVWLQPGSDPWAQMTAALAARPGAQAVHLLSHGSDGVLNIGGASYDTAGLAGEAPLLQQWQGLLASGADVLLYGCNVARDGSGESFVDTLAGLTGTDVAASRDSTGSSALSGDWNFEYQRGDVTAEVCLTLEAAQRYDATLSAFSLLGKDGWTAVMYGPNKDPDGDSQAGAADTDIIGDSAHGSLYVAFDDNGTPNNPNDDFMAFRMRIDNPTSSTNCSGVAIVGMDANLDGRIDIFFSVDGRNNTQAVRLLDPGTGANLSPNTTTTSPLPTGWLPNNGLYPFATSNYSVAAVSAGNDPNWGASQLGGSGTASDLTGDGKTDVFISWKVPLADVATVLAKPSQTDRSGVYGPRGATGIQGFNKDTAVAYVSFTQTQPGPINGDLNGVGASYDKNATFAALGAFTTPMSPSNPVSAADAVHITTPLDANGLVNATEDNGLTVSGTATANGWVRVTITDTGNAHTTTLWTQANASGNWSVGSGDLSNFAQGSLQFSADLVSGNASTSIVTGSASDSTTLTHDSLPPVISITPLATTGTPTISGTSTDVPAGSTLTVTIDPNGDGVLTDLVSYAVLVGSGGNWTLNTAIVAPSSGSLPAGGLTSHAKITASGQDAAGNSASTIALAAPTVNSLSTTQTTPTLTGTWLSNSGDVLTVSVNGQTYTAGDGRLTTTATGWSLTIPGGNALGVGTYNVVATATRGGDSISDSSSGELVINAVPVVSVGITSGSSGSAIWPTITGSSSTPNSYVIVRLDPGNDGNLSDAVTYSVATDGSGNWSLDTSSMPIAGQKPAGGFTGSNGVRATDSNNVAVATQVLTITTPSVAISGISSTASTNAAAVVSNSAGGASWLNLTEDDAVTISGTAAGASQVDLVITDANGHHVSVSGVSVTSGNWSATGINLSALDNGVLTVTATLSGTAVSATDSSVTHDTLAPRIFNTTPGEIKKNGGVIKGGSELANTSLTVTVAESGTTKWTGTVTTDASGNWTATTSGNLVSGSTGTVIITVAPTSQATDTAGNIAQALSWSQAVTANATTNTISIGTIAGDNLITSGEIASGVTLSGTTTLTGTPTINLVVSDGTTSVNLTASAASGAWSTTLTNAQIKTLANGPLTVTATAPDGGITIRAVALPTLSLPAPVPTITDNVAGTATGPVTFTFTFSEDVTGFVAGNISVSNGTAGTFSTVDAHTYTLVVTPTAASSGNISVSVAAAAATGSTTGRTSVAASATQAFETTGAATAPTLTINTDNLATDRTPLITGTTSLSAGAPIVVWVDTDNDGVNDVSYAATVQAGGNWSIDLGTATPSSGSLPANGIPSDARITAVATNAYGNSTTATGHNKPAVNAQRSNDNTPTVSGTWTNLGGDTLSVLLNGTTYSQANGNLTISGDNWSLTPASALPDATYEVTATVTRGGTGKTDVSSNELIVDTAAPAVAITGISTDTGSSGTDYLTRDNTLVFSGTAEADSQVLVSLRDASNAIVFSATVTATGGAWSVDRSAFAALADGTYRLTAVATDAAGNSATATQDVIVDTQASIGFTTNYKLASLTPVITGTTDIEAGRSLDVVVSGATYSVIVQSGGTWSLDLASAVPASGSLTPLADGSEYAISISGTDRAGNSASAGKTVLIDLSAPTVSISTPIDSAGDGNSILTRSEDGSVVIQGTTTAPLGATLQISITDGSQTITDTTTVQNGGLWQLGALNLRNLANGTLTITATYVDASGTPVSAVARVLHDKSGPVSIDSVSNDTRIATDFITSDNTLVFRGSATAGDSVAVTLDGNLLGSVTADAQGAWSYDYTSHTLADGNHTLSVNTGGTPVTQLIVIDTTAPGGPVTVSSLSTSDSTPLLSGSATLGAGETLSVTVNGKTYTDGDGALSYNAVAHSWSLQIPDADALTPASVSAGFNGVYNVTATIRDTAGNSLSDASTGELTIADTTPPVIDLAPSDGTTISRSLTSSNGAQVSLDNNADALTLTEASNRLTRLTLSVSGLADGASEALSFGSTTLAADGSAGGASAVSVGGVSVNIAYASGVFTIQKADYRSLSTAEAQSILRDIQYRNTAGTVTVGNRSFGFGAQDEAGNSASTATATVAVTNGAADSTAPAAPTLTLLAASDTGTSSSDAKTNDSTPTLRVTLNGSGATAPVAGDVVKLYQGAALVGSATLSSGDISAGYVDITASVQSAGGLSFTANITDAASNLGADSNAVALTLDTTAPALSSASVSGSTLTLSYAEAGVGLAGTTPSTSDFIVTKNGGTGVTVSGVVVDTTAKTVTLTLGAAITNADSNILVSYTPGGTTLQDIAGNAAAAFSNQAVTNASGDSTAPAAPTLALLASSDSGTSNSDAKTHDTTPTLRVTLNGTGATAPVAGDVVKLYQGASLVGSATLSSGDISAGYIDITASAQSAGGLSFTANITDAASNLGADSNAVALTLDTTAPALLSGRVSGSTLTLSYNEAGVGLASSTPSASDFVVSKNGGTGVTVAGVVVDPTAKTVTLTLASAITNADSNVRVSYTPGGTALQDIAGNAAAAFSSQSVTNASPDTTAPVAPTLALLPSSDTGASSSDAKTNDSTPTLRVTLNGSGATAPVAGDVVKLYQGDVLVGSATLSSGDISSGYVDITASAQSEGSLSFTAGITDTTGNAGDMSRALAVNLDTRGPGATIVSSVAVHNGQDAFELQIRFDEPVQGVSAAGIELGGARLLALRQIDASTWALSLQPQGNTTVSASVRAAAASDEAGNPSLASSVVSVLPRIVTPAVPAPTTASPPIADARAPASLGTSLGGSDDSFVLPAVREVQQGGAAAGNASGLGRGVLGEVALDASLHVLPAVSLAEREGQVARALASELATRLDADAGAAGTRATSGFEDGAGVAVGQGRWTDAAEAERPAQEVSPLAGERLPTLPEDTPSPAAVPLPTRTSFTEQLRRHAAQRIALPRTSATHS</sequence>
<dbReference type="Gene3D" id="2.60.40.10">
    <property type="entry name" value="Immunoglobulins"/>
    <property type="match status" value="14"/>
</dbReference>
<feature type="region of interest" description="Disordered" evidence="2">
    <location>
        <begin position="2614"/>
        <end position="2650"/>
    </location>
</feature>
<feature type="domain" description="Bacterial Ig-like" evidence="5">
    <location>
        <begin position="2730"/>
        <end position="2818"/>
    </location>
</feature>